<dbReference type="OrthoDB" id="190677at2"/>
<dbReference type="AlphaFoldDB" id="A0A512MG41"/>
<dbReference type="RefSeq" id="WP_146854774.1">
    <property type="nucleotide sequence ID" value="NZ_BKAG01000055.1"/>
</dbReference>
<keyword evidence="3" id="KW-1185">Reference proteome</keyword>
<dbReference type="InterPro" id="IPR031849">
    <property type="entry name" value="DUF5069"/>
</dbReference>
<proteinExistence type="predicted"/>
<evidence type="ECO:0000313" key="3">
    <source>
        <dbReference type="Proteomes" id="UP000321577"/>
    </source>
</evidence>
<sequence>MSAKPDPASLPCSPLDETAGLKYFPRMLGKIRLHAEGKLWEDLHGNLGKGSDGSCTGFLHINYDKLKARVLEGGSDEDILQWCQEHGRPLNDTDKLVWNYYVLKLGWNDHISATLEKRKVDGGLGDRHDIQTITHFIDVDEGRQP</sequence>
<dbReference type="EMBL" id="BKAG01000055">
    <property type="protein sequence ID" value="GEP45666.1"/>
    <property type="molecule type" value="Genomic_DNA"/>
</dbReference>
<accession>A0A512MG41</accession>
<organism evidence="2 3">
    <name type="scientific">Brevifollis gellanilyticus</name>
    <dbReference type="NCBI Taxonomy" id="748831"/>
    <lineage>
        <taxon>Bacteria</taxon>
        <taxon>Pseudomonadati</taxon>
        <taxon>Verrucomicrobiota</taxon>
        <taxon>Verrucomicrobiia</taxon>
        <taxon>Verrucomicrobiales</taxon>
        <taxon>Verrucomicrobiaceae</taxon>
    </lineage>
</organism>
<feature type="domain" description="DUF5069" evidence="1">
    <location>
        <begin position="10"/>
        <end position="143"/>
    </location>
</feature>
<evidence type="ECO:0000259" key="1">
    <source>
        <dbReference type="Pfam" id="PF16798"/>
    </source>
</evidence>
<name>A0A512MG41_9BACT</name>
<reference evidence="2 3" key="1">
    <citation type="submission" date="2019-07" db="EMBL/GenBank/DDBJ databases">
        <title>Whole genome shotgun sequence of Brevifollis gellanilyticus NBRC 108608.</title>
        <authorList>
            <person name="Hosoyama A."/>
            <person name="Uohara A."/>
            <person name="Ohji S."/>
            <person name="Ichikawa N."/>
        </authorList>
    </citation>
    <scope>NUCLEOTIDE SEQUENCE [LARGE SCALE GENOMIC DNA]</scope>
    <source>
        <strain evidence="2 3">NBRC 108608</strain>
    </source>
</reference>
<evidence type="ECO:0000313" key="2">
    <source>
        <dbReference type="EMBL" id="GEP45666.1"/>
    </source>
</evidence>
<gene>
    <name evidence="2" type="ORF">BGE01nite_49570</name>
</gene>
<dbReference type="Proteomes" id="UP000321577">
    <property type="component" value="Unassembled WGS sequence"/>
</dbReference>
<dbReference type="Pfam" id="PF16798">
    <property type="entry name" value="DUF5069"/>
    <property type="match status" value="1"/>
</dbReference>
<protein>
    <recommendedName>
        <fullName evidence="1">DUF5069 domain-containing protein</fullName>
    </recommendedName>
</protein>
<comment type="caution">
    <text evidence="2">The sequence shown here is derived from an EMBL/GenBank/DDBJ whole genome shotgun (WGS) entry which is preliminary data.</text>
</comment>